<dbReference type="PROSITE" id="PS50929">
    <property type="entry name" value="ABC_TM1F"/>
    <property type="match status" value="1"/>
</dbReference>
<dbReference type="GO" id="GO:0016887">
    <property type="term" value="F:ATP hydrolysis activity"/>
    <property type="evidence" value="ECO:0007669"/>
    <property type="project" value="InterPro"/>
</dbReference>
<dbReference type="Gene3D" id="3.40.50.300">
    <property type="entry name" value="P-loop containing nucleotide triphosphate hydrolases"/>
    <property type="match status" value="1"/>
</dbReference>
<comment type="subcellular location">
    <subcellularLocation>
        <location evidence="1">Cell membrane</location>
        <topology evidence="1">Multi-pass membrane protein</topology>
    </subcellularLocation>
</comment>
<keyword evidence="4 9" id="KW-0812">Transmembrane</keyword>
<proteinExistence type="predicted"/>
<dbReference type="GO" id="GO:0005886">
    <property type="term" value="C:plasma membrane"/>
    <property type="evidence" value="ECO:0007669"/>
    <property type="project" value="UniProtKB-SubCell"/>
</dbReference>
<dbReference type="SMART" id="SM00382">
    <property type="entry name" value="AAA"/>
    <property type="match status" value="1"/>
</dbReference>
<evidence type="ECO:0000256" key="1">
    <source>
        <dbReference type="ARBA" id="ARBA00004651"/>
    </source>
</evidence>
<evidence type="ECO:0000256" key="5">
    <source>
        <dbReference type="ARBA" id="ARBA00022741"/>
    </source>
</evidence>
<dbReference type="AlphaFoldDB" id="A0A921AUX5"/>
<comment type="caution">
    <text evidence="12">The sequence shown here is derived from an EMBL/GenBank/DDBJ whole genome shotgun (WGS) entry which is preliminary data.</text>
</comment>
<dbReference type="Proteomes" id="UP000698963">
    <property type="component" value="Unassembled WGS sequence"/>
</dbReference>
<keyword evidence="8 9" id="KW-0472">Membrane</keyword>
<evidence type="ECO:0000256" key="6">
    <source>
        <dbReference type="ARBA" id="ARBA00022840"/>
    </source>
</evidence>
<evidence type="ECO:0000259" key="10">
    <source>
        <dbReference type="PROSITE" id="PS50893"/>
    </source>
</evidence>
<dbReference type="Pfam" id="PF00664">
    <property type="entry name" value="ABC_membrane"/>
    <property type="match status" value="1"/>
</dbReference>
<evidence type="ECO:0000256" key="8">
    <source>
        <dbReference type="ARBA" id="ARBA00023136"/>
    </source>
</evidence>
<dbReference type="SUPFAM" id="SSF90123">
    <property type="entry name" value="ABC transporter transmembrane region"/>
    <property type="match status" value="1"/>
</dbReference>
<keyword evidence="6 12" id="KW-0067">ATP-binding</keyword>
<dbReference type="PANTHER" id="PTHR24221">
    <property type="entry name" value="ATP-BINDING CASSETTE SUB-FAMILY B"/>
    <property type="match status" value="1"/>
</dbReference>
<dbReference type="InterPro" id="IPR003593">
    <property type="entry name" value="AAA+_ATPase"/>
</dbReference>
<feature type="transmembrane region" description="Helical" evidence="9">
    <location>
        <begin position="20"/>
        <end position="41"/>
    </location>
</feature>
<dbReference type="Gene3D" id="1.20.1560.10">
    <property type="entry name" value="ABC transporter type 1, transmembrane domain"/>
    <property type="match status" value="1"/>
</dbReference>
<dbReference type="InterPro" id="IPR039421">
    <property type="entry name" value="Type_1_exporter"/>
</dbReference>
<evidence type="ECO:0000259" key="11">
    <source>
        <dbReference type="PROSITE" id="PS50929"/>
    </source>
</evidence>
<evidence type="ECO:0000313" key="12">
    <source>
        <dbReference type="EMBL" id="HJD96355.1"/>
    </source>
</evidence>
<dbReference type="PROSITE" id="PS00211">
    <property type="entry name" value="ABC_TRANSPORTER_1"/>
    <property type="match status" value="1"/>
</dbReference>
<feature type="transmembrane region" description="Helical" evidence="9">
    <location>
        <begin position="159"/>
        <end position="179"/>
    </location>
</feature>
<dbReference type="SUPFAM" id="SSF52540">
    <property type="entry name" value="P-loop containing nucleoside triphosphate hydrolases"/>
    <property type="match status" value="1"/>
</dbReference>
<dbReference type="PANTHER" id="PTHR24221:SF397">
    <property type="entry name" value="ABC TRANSPORTER, ATP-BINDING TRANSMEMBRANE PROTEIN"/>
    <property type="match status" value="1"/>
</dbReference>
<feature type="transmembrane region" description="Helical" evidence="9">
    <location>
        <begin position="247"/>
        <end position="265"/>
    </location>
</feature>
<dbReference type="InterPro" id="IPR011527">
    <property type="entry name" value="ABC1_TM_dom"/>
</dbReference>
<dbReference type="GO" id="GO:0034040">
    <property type="term" value="F:ATPase-coupled lipid transmembrane transporter activity"/>
    <property type="evidence" value="ECO:0007669"/>
    <property type="project" value="TreeGrafter"/>
</dbReference>
<dbReference type="GO" id="GO:0140359">
    <property type="term" value="F:ABC-type transporter activity"/>
    <property type="evidence" value="ECO:0007669"/>
    <property type="project" value="InterPro"/>
</dbReference>
<feature type="transmembrane region" description="Helical" evidence="9">
    <location>
        <begin position="53"/>
        <end position="71"/>
    </location>
</feature>
<dbReference type="Pfam" id="PF00005">
    <property type="entry name" value="ABC_tran"/>
    <property type="match status" value="1"/>
</dbReference>
<evidence type="ECO:0000256" key="4">
    <source>
        <dbReference type="ARBA" id="ARBA00022692"/>
    </source>
</evidence>
<name>A0A921AUX5_9BACT</name>
<dbReference type="FunFam" id="3.40.50.300:FF:000221">
    <property type="entry name" value="Multidrug ABC transporter ATP-binding protein"/>
    <property type="match status" value="1"/>
</dbReference>
<feature type="transmembrane region" description="Helical" evidence="9">
    <location>
        <begin position="132"/>
        <end position="153"/>
    </location>
</feature>
<reference evidence="12" key="1">
    <citation type="journal article" date="2021" name="PeerJ">
        <title>Extensive microbial diversity within the chicken gut microbiome revealed by metagenomics and culture.</title>
        <authorList>
            <person name="Gilroy R."/>
            <person name="Ravi A."/>
            <person name="Getino M."/>
            <person name="Pursley I."/>
            <person name="Horton D.L."/>
            <person name="Alikhan N.F."/>
            <person name="Baker D."/>
            <person name="Gharbi K."/>
            <person name="Hall N."/>
            <person name="Watson M."/>
            <person name="Adriaenssens E.M."/>
            <person name="Foster-Nyarko E."/>
            <person name="Jarju S."/>
            <person name="Secka A."/>
            <person name="Antonio M."/>
            <person name="Oren A."/>
            <person name="Chaudhuri R.R."/>
            <person name="La Ragione R."/>
            <person name="Hildebrand F."/>
            <person name="Pallen M.J."/>
        </authorList>
    </citation>
    <scope>NUCLEOTIDE SEQUENCE</scope>
    <source>
        <strain evidence="12">ChiGjej2B2-19336</strain>
    </source>
</reference>
<accession>A0A921AUX5</accession>
<feature type="domain" description="ABC transporter" evidence="10">
    <location>
        <begin position="332"/>
        <end position="565"/>
    </location>
</feature>
<keyword evidence="7 9" id="KW-1133">Transmembrane helix</keyword>
<reference evidence="12" key="2">
    <citation type="submission" date="2021-09" db="EMBL/GenBank/DDBJ databases">
        <authorList>
            <person name="Gilroy R."/>
        </authorList>
    </citation>
    <scope>NUCLEOTIDE SEQUENCE</scope>
    <source>
        <strain evidence="12">ChiGjej2B2-19336</strain>
    </source>
</reference>
<sequence>MIRRIFELAGHRKGRLRSAIFLNIIQNCCTGCIYLAVLFAIMKLLEGNFTMDTLIRCSLGMIALLILRYVLEYVSTSIQSSLGYEIMRDVRIRESRRLAELPLGVFQAETAGNLSSVFTNDMAFVEMRCMATAANFISGMTSVFFLSLVMLAMDLRLAFMAMVGFVPAWFVYHATVRAFRDAGVKRQHMERGFIGSILEYVSGMETIRSYNMSEHVFAAINGSLERYRDAAAAYELKALPPMTLYQLFVRMGMGLIFLCGLIFYLNDMITLPVFLFFAVISGTYYQPVEALLGEFGILNIMMLSLDHIDALHSRPVMPDHGAIRPTRFAPGMKNVEFSYTPDGRSALDGLSADFLPGTLNAVVGRSGSGKTTLLMLLARFWDARKGHVVMDDIDVRDIPSETLMSSISMVFQDVYLFSGSVGDNIRMGRSDASSEEVVKAAMAAGCHDFIMKLPQGYASLTGEGGCTFSGGERQRIAIARAILKNAPVVLLDEAFSSVDPEHAWAIQQGLSSLTRNKTVVMIAHTLNHIRHAGQILVLDNGKIVEKGRHEELLAQNGIYRRLWDRECAVKSWKLES</sequence>
<dbReference type="InterPro" id="IPR017871">
    <property type="entry name" value="ABC_transporter-like_CS"/>
</dbReference>
<evidence type="ECO:0000313" key="13">
    <source>
        <dbReference type="Proteomes" id="UP000698963"/>
    </source>
</evidence>
<dbReference type="InterPro" id="IPR027417">
    <property type="entry name" value="P-loop_NTPase"/>
</dbReference>
<keyword evidence="3" id="KW-1003">Cell membrane</keyword>
<organism evidence="12 13">
    <name type="scientific">Mailhella massiliensis</name>
    <dbReference type="NCBI Taxonomy" id="1903261"/>
    <lineage>
        <taxon>Bacteria</taxon>
        <taxon>Pseudomonadati</taxon>
        <taxon>Thermodesulfobacteriota</taxon>
        <taxon>Desulfovibrionia</taxon>
        <taxon>Desulfovibrionales</taxon>
        <taxon>Desulfovibrionaceae</taxon>
        <taxon>Mailhella</taxon>
    </lineage>
</organism>
<evidence type="ECO:0000256" key="9">
    <source>
        <dbReference type="SAM" id="Phobius"/>
    </source>
</evidence>
<protein>
    <submittedName>
        <fullName evidence="12">ABC transporter ATP-binding protein/permease</fullName>
    </submittedName>
</protein>
<evidence type="ECO:0000256" key="3">
    <source>
        <dbReference type="ARBA" id="ARBA00022475"/>
    </source>
</evidence>
<dbReference type="CDD" id="cd07346">
    <property type="entry name" value="ABC_6TM_exporters"/>
    <property type="match status" value="1"/>
</dbReference>
<feature type="domain" description="ABC transmembrane type-1" evidence="11">
    <location>
        <begin position="19"/>
        <end position="298"/>
    </location>
</feature>
<evidence type="ECO:0000256" key="7">
    <source>
        <dbReference type="ARBA" id="ARBA00022989"/>
    </source>
</evidence>
<dbReference type="RefSeq" id="WP_304120622.1">
    <property type="nucleotide sequence ID" value="NZ_DYZA01000030.1"/>
</dbReference>
<dbReference type="InterPro" id="IPR003439">
    <property type="entry name" value="ABC_transporter-like_ATP-bd"/>
</dbReference>
<dbReference type="InterPro" id="IPR036640">
    <property type="entry name" value="ABC1_TM_sf"/>
</dbReference>
<dbReference type="EMBL" id="DYZA01000030">
    <property type="protein sequence ID" value="HJD96355.1"/>
    <property type="molecule type" value="Genomic_DNA"/>
</dbReference>
<keyword evidence="5" id="KW-0547">Nucleotide-binding</keyword>
<keyword evidence="2" id="KW-0813">Transport</keyword>
<gene>
    <name evidence="12" type="ORF">K8W16_01740</name>
</gene>
<dbReference type="GO" id="GO:0005524">
    <property type="term" value="F:ATP binding"/>
    <property type="evidence" value="ECO:0007669"/>
    <property type="project" value="UniProtKB-KW"/>
</dbReference>
<evidence type="ECO:0000256" key="2">
    <source>
        <dbReference type="ARBA" id="ARBA00022448"/>
    </source>
</evidence>
<dbReference type="PROSITE" id="PS50893">
    <property type="entry name" value="ABC_TRANSPORTER_2"/>
    <property type="match status" value="1"/>
</dbReference>